<accession>A0A7W5BXZ0</accession>
<dbReference type="Proteomes" id="UP000525987">
    <property type="component" value="Unassembled WGS sequence"/>
</dbReference>
<proteinExistence type="predicted"/>
<comment type="caution">
    <text evidence="1">The sequence shown here is derived from an EMBL/GenBank/DDBJ whole genome shotgun (WGS) entry which is preliminary data.</text>
</comment>
<evidence type="ECO:0000313" key="2">
    <source>
        <dbReference type="Proteomes" id="UP000525987"/>
    </source>
</evidence>
<reference evidence="1 2" key="1">
    <citation type="submission" date="2020-08" db="EMBL/GenBank/DDBJ databases">
        <title>Genomic Encyclopedia of Type Strains, Phase III (KMG-III): the genomes of soil and plant-associated and newly described type strains.</title>
        <authorList>
            <person name="Whitman W."/>
        </authorList>
    </citation>
    <scope>NUCLEOTIDE SEQUENCE [LARGE SCALE GENOMIC DNA]</scope>
    <source>
        <strain evidence="1 2">CECT 5995</strain>
    </source>
</reference>
<dbReference type="EMBL" id="JACHXM010000008">
    <property type="protein sequence ID" value="MBB3141220.1"/>
    <property type="molecule type" value="Genomic_DNA"/>
</dbReference>
<dbReference type="RefSeq" id="WP_183387603.1">
    <property type="nucleotide sequence ID" value="NZ_JACHXM010000008.1"/>
</dbReference>
<organism evidence="1 2">
    <name type="scientific">Halomonas organivorans</name>
    <dbReference type="NCBI Taxonomy" id="257772"/>
    <lineage>
        <taxon>Bacteria</taxon>
        <taxon>Pseudomonadati</taxon>
        <taxon>Pseudomonadota</taxon>
        <taxon>Gammaproteobacteria</taxon>
        <taxon>Oceanospirillales</taxon>
        <taxon>Halomonadaceae</taxon>
        <taxon>Halomonas</taxon>
    </lineage>
</organism>
<protein>
    <submittedName>
        <fullName evidence="1">Uncharacterized protein</fullName>
    </submittedName>
</protein>
<evidence type="ECO:0000313" key="1">
    <source>
        <dbReference type="EMBL" id="MBB3141220.1"/>
    </source>
</evidence>
<gene>
    <name evidence="1" type="ORF">FHR96_002097</name>
</gene>
<keyword evidence="2" id="KW-1185">Reference proteome</keyword>
<name>A0A7W5BXZ0_9GAMM</name>
<dbReference type="AlphaFoldDB" id="A0A7W5BXZ0"/>
<sequence>MNRTHLEHVLIALAIQLALWPLLGPIAAGAVAVALLLGREIGQHEYRLGLERGWQWGDPLPVRWHEGVWRGWTRDSAIDVAAPVGATSLAVLIACLM</sequence>